<reference evidence="2 3" key="1">
    <citation type="submission" date="2024-05" db="EMBL/GenBank/DDBJ databases">
        <title>Genome sequencing and assembly of Indian major carp, Cirrhinus mrigala (Hamilton, 1822).</title>
        <authorList>
            <person name="Mohindra V."/>
            <person name="Chowdhury L.M."/>
            <person name="Lal K."/>
            <person name="Jena J.K."/>
        </authorList>
    </citation>
    <scope>NUCLEOTIDE SEQUENCE [LARGE SCALE GENOMIC DNA]</scope>
    <source>
        <strain evidence="2">CM1030</strain>
        <tissue evidence="2">Blood</tissue>
    </source>
</reference>
<feature type="region of interest" description="Disordered" evidence="1">
    <location>
        <begin position="1"/>
        <end position="104"/>
    </location>
</feature>
<dbReference type="AlphaFoldDB" id="A0ABD0R1Z5"/>
<dbReference type="PANTHER" id="PTHR22978:SF5">
    <property type="entry name" value="PROTEIN BTG4"/>
    <property type="match status" value="1"/>
</dbReference>
<dbReference type="EMBL" id="JAMKFB020000005">
    <property type="protein sequence ID" value="KAL0192524.1"/>
    <property type="molecule type" value="Genomic_DNA"/>
</dbReference>
<evidence type="ECO:0000313" key="3">
    <source>
        <dbReference type="Proteomes" id="UP001529510"/>
    </source>
</evidence>
<feature type="compositionally biased region" description="Low complexity" evidence="1">
    <location>
        <begin position="33"/>
        <end position="47"/>
    </location>
</feature>
<proteinExistence type="predicted"/>
<dbReference type="InterPro" id="IPR033332">
    <property type="entry name" value="BTG"/>
</dbReference>
<feature type="compositionally biased region" description="Polar residues" evidence="1">
    <location>
        <begin position="90"/>
        <end position="99"/>
    </location>
</feature>
<evidence type="ECO:0000256" key="1">
    <source>
        <dbReference type="SAM" id="MobiDB-lite"/>
    </source>
</evidence>
<feature type="compositionally biased region" description="Polar residues" evidence="1">
    <location>
        <begin position="56"/>
        <end position="65"/>
    </location>
</feature>
<evidence type="ECO:0000313" key="2">
    <source>
        <dbReference type="EMBL" id="KAL0192524.1"/>
    </source>
</evidence>
<sequence>DGEFSRRINNAVERASSDYHSGTSSDEEGGNTSMSSSVSSSNSSSLSVPEPKCIPTVSNPNSVYQFSEFGQPPPMQNWGTYPKRKPYSSEGYQLHSSSGPYPPHKSFKGYRPSYAFSGPRVDRYHWVSKHRS</sequence>
<keyword evidence="3" id="KW-1185">Reference proteome</keyword>
<protein>
    <submittedName>
        <fullName evidence="2">Uncharacterized protein</fullName>
    </submittedName>
</protein>
<dbReference type="PANTHER" id="PTHR22978">
    <property type="entry name" value="B-CELL TRANSLOCATION GENE"/>
    <property type="match status" value="1"/>
</dbReference>
<dbReference type="Proteomes" id="UP001529510">
    <property type="component" value="Unassembled WGS sequence"/>
</dbReference>
<name>A0ABD0R1Z5_CIRMR</name>
<gene>
    <name evidence="2" type="ORF">M9458_010820</name>
</gene>
<accession>A0ABD0R1Z5</accession>
<feature type="non-terminal residue" evidence="2">
    <location>
        <position position="1"/>
    </location>
</feature>
<organism evidence="2 3">
    <name type="scientific">Cirrhinus mrigala</name>
    <name type="common">Mrigala</name>
    <dbReference type="NCBI Taxonomy" id="683832"/>
    <lineage>
        <taxon>Eukaryota</taxon>
        <taxon>Metazoa</taxon>
        <taxon>Chordata</taxon>
        <taxon>Craniata</taxon>
        <taxon>Vertebrata</taxon>
        <taxon>Euteleostomi</taxon>
        <taxon>Actinopterygii</taxon>
        <taxon>Neopterygii</taxon>
        <taxon>Teleostei</taxon>
        <taxon>Ostariophysi</taxon>
        <taxon>Cypriniformes</taxon>
        <taxon>Cyprinidae</taxon>
        <taxon>Labeoninae</taxon>
        <taxon>Labeonini</taxon>
        <taxon>Cirrhinus</taxon>
    </lineage>
</organism>
<comment type="caution">
    <text evidence="2">The sequence shown here is derived from an EMBL/GenBank/DDBJ whole genome shotgun (WGS) entry which is preliminary data.</text>
</comment>